<dbReference type="PANTHER" id="PTHR48100">
    <property type="entry name" value="BROAD-SPECIFICITY PHOSPHATASE YOR283W-RELATED"/>
    <property type="match status" value="1"/>
</dbReference>
<dbReference type="STRING" id="749551.HMPREF9555_00220"/>
<evidence type="ECO:0000256" key="1">
    <source>
        <dbReference type="PIRSR" id="PIRSR613078-1"/>
    </source>
</evidence>
<protein>
    <submittedName>
        <fullName evidence="3">Phosphoglycerate mutase family protein</fullName>
    </submittedName>
</protein>
<dbReference type="InterPro" id="IPR029033">
    <property type="entry name" value="His_PPase_superfam"/>
</dbReference>
<proteinExistence type="predicted"/>
<dbReference type="InterPro" id="IPR001345">
    <property type="entry name" value="PG/BPGM_mutase_AS"/>
</dbReference>
<organism evidence="3 4">
    <name type="scientific">Selenomonas artemidis F0399</name>
    <dbReference type="NCBI Taxonomy" id="749551"/>
    <lineage>
        <taxon>Bacteria</taxon>
        <taxon>Bacillati</taxon>
        <taxon>Bacillota</taxon>
        <taxon>Negativicutes</taxon>
        <taxon>Selenomonadales</taxon>
        <taxon>Selenomonadaceae</taxon>
        <taxon>Selenomonas</taxon>
    </lineage>
</organism>
<comment type="caution">
    <text evidence="3">The sequence shown here is derived from an EMBL/GenBank/DDBJ whole genome shotgun (WGS) entry which is preliminary data.</text>
</comment>
<gene>
    <name evidence="3" type="ORF">HMPREF9555_00220</name>
</gene>
<dbReference type="EMBL" id="AECV01000001">
    <property type="protein sequence ID" value="EFW30592.1"/>
    <property type="molecule type" value="Genomic_DNA"/>
</dbReference>
<dbReference type="GO" id="GO:0016791">
    <property type="term" value="F:phosphatase activity"/>
    <property type="evidence" value="ECO:0007669"/>
    <property type="project" value="TreeGrafter"/>
</dbReference>
<name>E7MZS8_9FIRM</name>
<dbReference type="InterPro" id="IPR050275">
    <property type="entry name" value="PGM_Phosphatase"/>
</dbReference>
<dbReference type="PIRSF" id="PIRSF000709">
    <property type="entry name" value="6PFK_2-Ptase"/>
    <property type="match status" value="1"/>
</dbReference>
<dbReference type="Proteomes" id="UP000004633">
    <property type="component" value="Unassembled WGS sequence"/>
</dbReference>
<feature type="binding site" evidence="2">
    <location>
        <position position="58"/>
    </location>
    <ligand>
        <name>substrate</name>
    </ligand>
</feature>
<dbReference type="Gene3D" id="3.40.50.1240">
    <property type="entry name" value="Phosphoglycerate mutase-like"/>
    <property type="match status" value="1"/>
</dbReference>
<evidence type="ECO:0000313" key="3">
    <source>
        <dbReference type="EMBL" id="EFW30592.1"/>
    </source>
</evidence>
<dbReference type="AlphaFoldDB" id="E7MZS8"/>
<dbReference type="HOGENOM" id="CLU_033323_8_4_9"/>
<dbReference type="InterPro" id="IPR013078">
    <property type="entry name" value="His_Pase_superF_clade-1"/>
</dbReference>
<sequence>MTEIIIIRHGETEWNITGRFQGHSDIPLSAAGHEQAELLGKNIALDGIDKIYASDLIRAVETAQPLAARFRLPVEKDEALRELNFGTWEGRYFSEINEETPDLMKQFYRDPESIDIPGIENFQEFRRRVAGRVREIAAQNKGRRIVLISHGASIRILFADILSMPVRAIWHVSQFNTAVNRIRFEDDGFAAITLMNDTAHLSM</sequence>
<evidence type="ECO:0000313" key="4">
    <source>
        <dbReference type="Proteomes" id="UP000004633"/>
    </source>
</evidence>
<reference evidence="3 4" key="1">
    <citation type="submission" date="2010-08" db="EMBL/GenBank/DDBJ databases">
        <authorList>
            <person name="Weinstock G."/>
            <person name="Sodergren E."/>
            <person name="Clifton S."/>
            <person name="Fulton L."/>
            <person name="Fulton B."/>
            <person name="Courtney L."/>
            <person name="Fronick C."/>
            <person name="Harrison M."/>
            <person name="Strong C."/>
            <person name="Farmer C."/>
            <person name="Delahaunty K."/>
            <person name="Markovic C."/>
            <person name="Hall O."/>
            <person name="Minx P."/>
            <person name="Tomlinson C."/>
            <person name="Mitreva M."/>
            <person name="Hou S."/>
            <person name="Chen J."/>
            <person name="Wollam A."/>
            <person name="Pepin K.H."/>
            <person name="Johnson M."/>
            <person name="Bhonagiri V."/>
            <person name="Zhang X."/>
            <person name="Suruliraj S."/>
            <person name="Warren W."/>
            <person name="Chinwalla A."/>
            <person name="Mardis E.R."/>
            <person name="Wilson R.K."/>
        </authorList>
    </citation>
    <scope>NUCLEOTIDE SEQUENCE [LARGE SCALE GENOMIC DNA]</scope>
    <source>
        <strain evidence="3 4">F0399</strain>
    </source>
</reference>
<accession>E7MZS8</accession>
<dbReference type="CDD" id="cd07067">
    <property type="entry name" value="HP_PGM_like"/>
    <property type="match status" value="1"/>
</dbReference>
<dbReference type="Pfam" id="PF00300">
    <property type="entry name" value="His_Phos_1"/>
    <property type="match status" value="1"/>
</dbReference>
<keyword evidence="4" id="KW-1185">Reference proteome</keyword>
<feature type="active site" description="Tele-phosphohistidine intermediate" evidence="1">
    <location>
        <position position="9"/>
    </location>
</feature>
<dbReference type="SMART" id="SM00855">
    <property type="entry name" value="PGAM"/>
    <property type="match status" value="1"/>
</dbReference>
<dbReference type="PROSITE" id="PS00175">
    <property type="entry name" value="PG_MUTASE"/>
    <property type="match status" value="1"/>
</dbReference>
<dbReference type="PANTHER" id="PTHR48100:SF62">
    <property type="entry name" value="GLUCOSYL-3-PHOSPHOGLYCERATE PHOSPHATASE"/>
    <property type="match status" value="1"/>
</dbReference>
<feature type="active site" description="Proton donor/acceptor" evidence="1">
    <location>
        <position position="82"/>
    </location>
</feature>
<evidence type="ECO:0000256" key="2">
    <source>
        <dbReference type="PIRSR" id="PIRSR613078-2"/>
    </source>
</evidence>
<dbReference type="SUPFAM" id="SSF53254">
    <property type="entry name" value="Phosphoglycerate mutase-like"/>
    <property type="match status" value="1"/>
</dbReference>
<dbReference type="GO" id="GO:0005737">
    <property type="term" value="C:cytoplasm"/>
    <property type="evidence" value="ECO:0007669"/>
    <property type="project" value="TreeGrafter"/>
</dbReference>
<feature type="binding site" evidence="2">
    <location>
        <begin position="8"/>
        <end position="15"/>
    </location>
    <ligand>
        <name>substrate</name>
    </ligand>
</feature>
<dbReference type="RefSeq" id="WP_009348880.1">
    <property type="nucleotide sequence ID" value="NZ_GL638127.1"/>
</dbReference>